<dbReference type="GO" id="GO:0003964">
    <property type="term" value="F:RNA-directed DNA polymerase activity"/>
    <property type="evidence" value="ECO:0007669"/>
    <property type="project" value="UniProtKB-KW"/>
</dbReference>
<gene>
    <name evidence="6" type="ORF">M514_20412</name>
</gene>
<protein>
    <recommendedName>
        <fullName evidence="5">Reverse transcriptase/retrotransposon-derived protein RNase H-like domain-containing protein</fullName>
    </recommendedName>
</protein>
<keyword evidence="4" id="KW-0511">Multifunctional enzyme</keyword>
<dbReference type="InterPro" id="IPR041577">
    <property type="entry name" value="RT_RNaseH_2"/>
</dbReference>
<dbReference type="PANTHER" id="PTHR37984:SF5">
    <property type="entry name" value="PROTEIN NYNRIN-LIKE"/>
    <property type="match status" value="1"/>
</dbReference>
<dbReference type="Proteomes" id="UP000030758">
    <property type="component" value="Unassembled WGS sequence"/>
</dbReference>
<dbReference type="GO" id="GO:0004519">
    <property type="term" value="F:endonuclease activity"/>
    <property type="evidence" value="ECO:0007669"/>
    <property type="project" value="UniProtKB-KW"/>
</dbReference>
<keyword evidence="2" id="KW-0378">Hydrolase</keyword>
<name>A0A085ND30_9BILA</name>
<keyword evidence="3" id="KW-0548">Nucleotidyltransferase</keyword>
<dbReference type="Pfam" id="PF17919">
    <property type="entry name" value="RT_RNaseH_2"/>
    <property type="match status" value="1"/>
</dbReference>
<sequence>MVNFYLRIAPNLAVVLRPLDALVAKVANSNILIKAFNQVKSTLAAATLLEHPHPLAPLALTVDASDPAVGAVLRQCIKSTSRPLAFFSKRFQDHLKRYSTFGRELLAVYSAMKHFRSAIEGIQLIVCTGHKPLV</sequence>
<evidence type="ECO:0000313" key="6">
    <source>
        <dbReference type="EMBL" id="KFD67376.1"/>
    </source>
</evidence>
<organism evidence="6">
    <name type="scientific">Trichuris suis</name>
    <name type="common">pig whipworm</name>
    <dbReference type="NCBI Taxonomy" id="68888"/>
    <lineage>
        <taxon>Eukaryota</taxon>
        <taxon>Metazoa</taxon>
        <taxon>Ecdysozoa</taxon>
        <taxon>Nematoda</taxon>
        <taxon>Enoplea</taxon>
        <taxon>Dorylaimia</taxon>
        <taxon>Trichinellida</taxon>
        <taxon>Trichuridae</taxon>
        <taxon>Trichuris</taxon>
    </lineage>
</organism>
<accession>A0A085ND30</accession>
<proteinExistence type="predicted"/>
<dbReference type="InterPro" id="IPR050951">
    <property type="entry name" value="Retrovirus_Pol_polyprotein"/>
</dbReference>
<keyword evidence="3" id="KW-0695">RNA-directed DNA polymerase</keyword>
<dbReference type="PANTHER" id="PTHR37984">
    <property type="entry name" value="PROTEIN CBG26694"/>
    <property type="match status" value="1"/>
</dbReference>
<evidence type="ECO:0000256" key="1">
    <source>
        <dbReference type="ARBA" id="ARBA00022722"/>
    </source>
</evidence>
<evidence type="ECO:0000256" key="3">
    <source>
        <dbReference type="ARBA" id="ARBA00022918"/>
    </source>
</evidence>
<keyword evidence="1" id="KW-0540">Nuclease</keyword>
<evidence type="ECO:0000259" key="5">
    <source>
        <dbReference type="Pfam" id="PF17919"/>
    </source>
</evidence>
<dbReference type="AlphaFoldDB" id="A0A085ND30"/>
<reference evidence="6" key="1">
    <citation type="journal article" date="2014" name="Nat. Genet.">
        <title>Genome and transcriptome of the porcine whipworm Trichuris suis.</title>
        <authorList>
            <person name="Jex A.R."/>
            <person name="Nejsum P."/>
            <person name="Schwarz E.M."/>
            <person name="Hu L."/>
            <person name="Young N.D."/>
            <person name="Hall R.S."/>
            <person name="Korhonen P.K."/>
            <person name="Liao S."/>
            <person name="Thamsborg S."/>
            <person name="Xia J."/>
            <person name="Xu P."/>
            <person name="Wang S."/>
            <person name="Scheerlinck J.P."/>
            <person name="Hofmann A."/>
            <person name="Sternberg P.W."/>
            <person name="Wang J."/>
            <person name="Gasser R.B."/>
        </authorList>
    </citation>
    <scope>NUCLEOTIDE SEQUENCE [LARGE SCALE GENOMIC DNA]</scope>
    <source>
        <strain evidence="6">DCEP-RM93F</strain>
    </source>
</reference>
<keyword evidence="2" id="KW-0255">Endonuclease</keyword>
<dbReference type="Gene3D" id="3.10.20.370">
    <property type="match status" value="1"/>
</dbReference>
<feature type="domain" description="Reverse transcriptase/retrotransposon-derived protein RNase H-like" evidence="5">
    <location>
        <begin position="34"/>
        <end position="125"/>
    </location>
</feature>
<dbReference type="SUPFAM" id="SSF56672">
    <property type="entry name" value="DNA/RNA polymerases"/>
    <property type="match status" value="1"/>
</dbReference>
<dbReference type="InterPro" id="IPR043502">
    <property type="entry name" value="DNA/RNA_pol_sf"/>
</dbReference>
<evidence type="ECO:0000256" key="4">
    <source>
        <dbReference type="ARBA" id="ARBA00023268"/>
    </source>
</evidence>
<dbReference type="FunFam" id="3.10.20.370:FF:000001">
    <property type="entry name" value="Retrovirus-related Pol polyprotein from transposon 17.6-like protein"/>
    <property type="match status" value="1"/>
</dbReference>
<evidence type="ECO:0000256" key="2">
    <source>
        <dbReference type="ARBA" id="ARBA00022759"/>
    </source>
</evidence>
<dbReference type="EMBL" id="KL367515">
    <property type="protein sequence ID" value="KFD67376.1"/>
    <property type="molecule type" value="Genomic_DNA"/>
</dbReference>
<keyword evidence="3" id="KW-0808">Transferase</keyword>